<dbReference type="EMBL" id="MBDO02000056">
    <property type="protein sequence ID" value="RLN65295.1"/>
    <property type="molecule type" value="Genomic_DNA"/>
</dbReference>
<evidence type="ECO:0000313" key="2">
    <source>
        <dbReference type="Proteomes" id="UP000277300"/>
    </source>
</evidence>
<protein>
    <submittedName>
        <fullName evidence="1">Uncharacterized protein</fullName>
    </submittedName>
</protein>
<organism evidence="1 2">
    <name type="scientific">Phytophthora kernoviae</name>
    <dbReference type="NCBI Taxonomy" id="325452"/>
    <lineage>
        <taxon>Eukaryota</taxon>
        <taxon>Sar</taxon>
        <taxon>Stramenopiles</taxon>
        <taxon>Oomycota</taxon>
        <taxon>Peronosporomycetes</taxon>
        <taxon>Peronosporales</taxon>
        <taxon>Peronosporaceae</taxon>
        <taxon>Phytophthora</taxon>
    </lineage>
</organism>
<dbReference type="Proteomes" id="UP000277300">
    <property type="component" value="Unassembled WGS sequence"/>
</dbReference>
<dbReference type="AlphaFoldDB" id="A0A3F2RXE5"/>
<proteinExistence type="predicted"/>
<dbReference type="OrthoDB" id="428159at2759"/>
<sequence>MFPLVDIRLDDTVLEMPPHRMSSESLLLRFDNFRISNEGVVNSFLGMENRIVAKVLLNSSLKQLQLDMKALRIVSVILVDRDDVDKRLGARATDPPDTVPECVIQNTRGLVWIRIFFETNRF</sequence>
<evidence type="ECO:0000313" key="1">
    <source>
        <dbReference type="EMBL" id="RLN65295.1"/>
    </source>
</evidence>
<comment type="caution">
    <text evidence="1">The sequence shown here is derived from an EMBL/GenBank/DDBJ whole genome shotgun (WGS) entry which is preliminary data.</text>
</comment>
<gene>
    <name evidence="1" type="ORF">BBP00_00002924</name>
</gene>
<accession>A0A3F2RXE5</accession>
<name>A0A3F2RXE5_9STRA</name>
<reference evidence="1 2" key="1">
    <citation type="submission" date="2018-07" db="EMBL/GenBank/DDBJ databases">
        <title>Genome sequencing of oomycete isolates from Chile give support for New Zealand origin for Phytophthora kernoviae and make available the first Nothophytophthora sp. genome.</title>
        <authorList>
            <person name="Studholme D.J."/>
            <person name="Sanfuentes E."/>
            <person name="Panda P."/>
            <person name="Hill R."/>
            <person name="Sambles C."/>
            <person name="Grant M."/>
            <person name="Williams N.M."/>
            <person name="Mcdougal R.L."/>
        </authorList>
    </citation>
    <scope>NUCLEOTIDE SEQUENCE [LARGE SCALE GENOMIC DNA]</scope>
    <source>
        <strain evidence="1">Chile6</strain>
    </source>
</reference>